<evidence type="ECO:0000259" key="3">
    <source>
        <dbReference type="PROSITE" id="PS51352"/>
    </source>
</evidence>
<dbReference type="EMBL" id="DRKP01000021">
    <property type="protein sequence ID" value="HEB95121.1"/>
    <property type="molecule type" value="Genomic_DNA"/>
</dbReference>
<dbReference type="SUPFAM" id="SSF52833">
    <property type="entry name" value="Thioredoxin-like"/>
    <property type="match status" value="1"/>
</dbReference>
<dbReference type="Proteomes" id="UP000886251">
    <property type="component" value="Unassembled WGS sequence"/>
</dbReference>
<evidence type="ECO:0000313" key="5">
    <source>
        <dbReference type="Proteomes" id="UP000886251"/>
    </source>
</evidence>
<dbReference type="InterPro" id="IPR017937">
    <property type="entry name" value="Thioredoxin_CS"/>
</dbReference>
<evidence type="ECO:0000256" key="1">
    <source>
        <dbReference type="ARBA" id="ARBA00023284"/>
    </source>
</evidence>
<accession>A0A831W6A9</accession>
<dbReference type="PROSITE" id="PS00194">
    <property type="entry name" value="THIOREDOXIN_1"/>
    <property type="match status" value="1"/>
</dbReference>
<dbReference type="InterPro" id="IPR013766">
    <property type="entry name" value="Thioredoxin_domain"/>
</dbReference>
<dbReference type="PANTHER" id="PTHR42852:SF18">
    <property type="entry name" value="CHROMOSOME UNDETERMINED SCAFFOLD_47, WHOLE GENOME SHOTGUN SEQUENCE"/>
    <property type="match status" value="1"/>
</dbReference>
<dbReference type="GO" id="GO:0016209">
    <property type="term" value="F:antioxidant activity"/>
    <property type="evidence" value="ECO:0007669"/>
    <property type="project" value="InterPro"/>
</dbReference>
<dbReference type="PROSITE" id="PS51352">
    <property type="entry name" value="THIOREDOXIN_2"/>
    <property type="match status" value="1"/>
</dbReference>
<protein>
    <submittedName>
        <fullName evidence="4">Redoxin domain-containing protein</fullName>
    </submittedName>
</protein>
<sequence length="169" mass="18719">MIRSLFLCAALLLGSGPALAATTLTPVYDRPPAPDFTLTDLDGNQVTLKQFRGQVLVVNFWATWCPPCRKEMPALERGARWLERFNGRVVAINMGEKPEAVRRYLEQQPLQLQILLDPGGRTAGDWGVQGLPVTFVVDPEGRIAYKAIGAREWDDPLLLVPIRALGPDQ</sequence>
<name>A0A831W6A9_9GAMM</name>
<evidence type="ECO:0000256" key="2">
    <source>
        <dbReference type="SAM" id="SignalP"/>
    </source>
</evidence>
<dbReference type="Pfam" id="PF00578">
    <property type="entry name" value="AhpC-TSA"/>
    <property type="match status" value="1"/>
</dbReference>
<dbReference type="AlphaFoldDB" id="A0A831W6A9"/>
<dbReference type="InterPro" id="IPR000866">
    <property type="entry name" value="AhpC/TSA"/>
</dbReference>
<dbReference type="InterPro" id="IPR050553">
    <property type="entry name" value="Thioredoxin_ResA/DsbE_sf"/>
</dbReference>
<dbReference type="CDD" id="cd02966">
    <property type="entry name" value="TlpA_like_family"/>
    <property type="match status" value="1"/>
</dbReference>
<dbReference type="InterPro" id="IPR036249">
    <property type="entry name" value="Thioredoxin-like_sf"/>
</dbReference>
<reference evidence="4" key="1">
    <citation type="journal article" date="2020" name="mSystems">
        <title>Genome- and Community-Level Interaction Insights into Carbon Utilization and Element Cycling Functions of Hydrothermarchaeota in Hydrothermal Sediment.</title>
        <authorList>
            <person name="Zhou Z."/>
            <person name="Liu Y."/>
            <person name="Xu W."/>
            <person name="Pan J."/>
            <person name="Luo Z.H."/>
            <person name="Li M."/>
        </authorList>
    </citation>
    <scope>NUCLEOTIDE SEQUENCE [LARGE SCALE GENOMIC DNA]</scope>
    <source>
        <strain evidence="4">HyVt-443</strain>
    </source>
</reference>
<keyword evidence="2" id="KW-0732">Signal</keyword>
<keyword evidence="1" id="KW-0676">Redox-active center</keyword>
<dbReference type="PANTHER" id="PTHR42852">
    <property type="entry name" value="THIOL:DISULFIDE INTERCHANGE PROTEIN DSBE"/>
    <property type="match status" value="1"/>
</dbReference>
<feature type="chain" id="PRO_5032665465" evidence="2">
    <location>
        <begin position="21"/>
        <end position="169"/>
    </location>
</feature>
<feature type="domain" description="Thioredoxin" evidence="3">
    <location>
        <begin position="27"/>
        <end position="167"/>
    </location>
</feature>
<comment type="caution">
    <text evidence="4">The sequence shown here is derived from an EMBL/GenBank/DDBJ whole genome shotgun (WGS) entry which is preliminary data.</text>
</comment>
<proteinExistence type="predicted"/>
<evidence type="ECO:0000313" key="4">
    <source>
        <dbReference type="EMBL" id="HEB95121.1"/>
    </source>
</evidence>
<dbReference type="GO" id="GO:0015036">
    <property type="term" value="F:disulfide oxidoreductase activity"/>
    <property type="evidence" value="ECO:0007669"/>
    <property type="project" value="UniProtKB-ARBA"/>
</dbReference>
<feature type="signal peptide" evidence="2">
    <location>
        <begin position="1"/>
        <end position="20"/>
    </location>
</feature>
<dbReference type="Gene3D" id="3.40.30.10">
    <property type="entry name" value="Glutaredoxin"/>
    <property type="match status" value="1"/>
</dbReference>
<gene>
    <name evidence="4" type="ORF">ENI96_01660</name>
</gene>
<organism evidence="4 5">
    <name type="scientific">Sedimenticola thiotaurini</name>
    <dbReference type="NCBI Taxonomy" id="1543721"/>
    <lineage>
        <taxon>Bacteria</taxon>
        <taxon>Pseudomonadati</taxon>
        <taxon>Pseudomonadota</taxon>
        <taxon>Gammaproteobacteria</taxon>
        <taxon>Chromatiales</taxon>
        <taxon>Sedimenticolaceae</taxon>
        <taxon>Sedimenticola</taxon>
    </lineage>
</organism>